<dbReference type="CDD" id="cd00130">
    <property type="entry name" value="PAS"/>
    <property type="match status" value="2"/>
</dbReference>
<evidence type="ECO:0000256" key="5">
    <source>
        <dbReference type="ARBA" id="ARBA00023242"/>
    </source>
</evidence>
<dbReference type="InterPro" id="IPR035965">
    <property type="entry name" value="PAS-like_dom_sf"/>
</dbReference>
<dbReference type="Pfam" id="PF14598">
    <property type="entry name" value="PAS_11"/>
    <property type="match status" value="1"/>
</dbReference>
<keyword evidence="2" id="KW-0677">Repeat</keyword>
<evidence type="ECO:0000313" key="9">
    <source>
        <dbReference type="Proteomes" id="UP000694941"/>
    </source>
</evidence>
<dbReference type="PROSITE" id="PS50888">
    <property type="entry name" value="BHLH"/>
    <property type="match status" value="1"/>
</dbReference>
<dbReference type="Pfam" id="PF00989">
    <property type="entry name" value="PAS"/>
    <property type="match status" value="1"/>
</dbReference>
<dbReference type="SUPFAM" id="SSF55785">
    <property type="entry name" value="PYP-like sensor domain (PAS domain)"/>
    <property type="match status" value="2"/>
</dbReference>
<dbReference type="CDD" id="cd11433">
    <property type="entry name" value="bHLH-PAS_HIF"/>
    <property type="match status" value="1"/>
</dbReference>
<feature type="region of interest" description="Disordered" evidence="6">
    <location>
        <begin position="437"/>
        <end position="459"/>
    </location>
</feature>
<dbReference type="NCBIfam" id="TIGR00229">
    <property type="entry name" value="sensory_box"/>
    <property type="match status" value="1"/>
</dbReference>
<evidence type="ECO:0000256" key="6">
    <source>
        <dbReference type="SAM" id="MobiDB-lite"/>
    </source>
</evidence>
<dbReference type="Proteomes" id="UP000694941">
    <property type="component" value="Unplaced"/>
</dbReference>
<evidence type="ECO:0000259" key="8">
    <source>
        <dbReference type="PROSITE" id="PS50888"/>
    </source>
</evidence>
<keyword evidence="3" id="KW-0805">Transcription regulation</keyword>
<dbReference type="SUPFAM" id="SSF47459">
    <property type="entry name" value="HLH, helix-loop-helix DNA-binding domain"/>
    <property type="match status" value="1"/>
</dbReference>
<dbReference type="InterPro" id="IPR013767">
    <property type="entry name" value="PAS_fold"/>
</dbReference>
<evidence type="ECO:0000256" key="1">
    <source>
        <dbReference type="ARBA" id="ARBA00004123"/>
    </source>
</evidence>
<evidence type="ECO:0000256" key="3">
    <source>
        <dbReference type="ARBA" id="ARBA00023015"/>
    </source>
</evidence>
<dbReference type="PANTHER" id="PTHR23043:SF17">
    <property type="entry name" value="PROTEIN SIMILAR"/>
    <property type="match status" value="1"/>
</dbReference>
<dbReference type="InterPro" id="IPR000014">
    <property type="entry name" value="PAS"/>
</dbReference>
<dbReference type="InterPro" id="IPR014887">
    <property type="entry name" value="HIF-1_CTAD"/>
</dbReference>
<dbReference type="SMART" id="SM00353">
    <property type="entry name" value="HLH"/>
    <property type="match status" value="1"/>
</dbReference>
<dbReference type="PANTHER" id="PTHR23043">
    <property type="entry name" value="HYPOXIA-INDUCIBLE FACTOR 1 ALPHA"/>
    <property type="match status" value="1"/>
</dbReference>
<dbReference type="Gene3D" id="3.30.450.20">
    <property type="entry name" value="PAS domain"/>
    <property type="match status" value="2"/>
</dbReference>
<dbReference type="SMART" id="SM00086">
    <property type="entry name" value="PAC"/>
    <property type="match status" value="1"/>
</dbReference>
<dbReference type="RefSeq" id="XP_022255016.1">
    <property type="nucleotide sequence ID" value="XM_022399308.1"/>
</dbReference>
<accession>A0ABM1TGL0</accession>
<keyword evidence="9" id="KW-1185">Reference proteome</keyword>
<dbReference type="Pfam" id="PF23171">
    <property type="entry name" value="bHLH_HIF1A"/>
    <property type="match status" value="1"/>
</dbReference>
<dbReference type="SMART" id="SM00091">
    <property type="entry name" value="PAS"/>
    <property type="match status" value="2"/>
</dbReference>
<keyword evidence="5" id="KW-0539">Nucleus</keyword>
<sequence length="823" mass="92910">MENSEKRKEKSRDAARSRRSKETEIYSLLASQLPFACSQLDKASLMRLTISYLRIRQLLNPVAEAMKHFPSNARNWDLAILKALEGFLLILSEEGDLVYLSENVHQYLGLNQLDLMGHSIYDFSHPCDHEEIKEMLSLKSNENCKLLQPQSFFLRMKCTLTNKGRNVNVKSASYKVIHCTGYIMNNIPVVKMETHTCKANFTALNYFVSLAEPIPHPSNIEITLDKQTFLSQHSLDMKFTYVDERIEDFLEYKREELLGKSAFQYHHVLDTRIVEKNYKIMFSKGQCETGPYRFLAKHGGYVWLLTQGTVIYENNSTKPQCVVCVHYVLSGIENLSEVVSDEQVKNKMETSPESFALRSSTNKLFCHCTEGMTKGLMMFTEGENGLTDIFRDMIQDNKILPGKNLITEVPSPLSGCSSPLNCDSFLQYREDSLYSPLSSETMSSSLSKSGSSSMSDLRSNKYSVSMEDLPALESPMEPLSNWDLKYDSSKVFADKETDIQDEEFIGRAPYISMTTADDYPLFSLPEREMWESQEHPRRRSLSHSPSRAVINMKEFGSCTTLSPTVSKFTLSPSVPMETSFTQDIRSRKDRSMLLMDRKHKNIRTITSRSLSPSGIDHGGGNSKIDLSVHKHMPNGEKVITLEGLPKSQAVMSIDKSHIRECPVQFNVPKVCVTLAEEKSVPAEATQLVSSLPFKRACANFQPALNSLKRMKFGNEQNEREGHSTNAGVLLNLFMNEDANHGYLNCDSTFYTKSSPPSPLISRYGYRTSTRVSLPDLLHPEGIAIPTLADVTHHDAEVNAPLHSNHLLQGEDLLHALDHVSSLV</sequence>
<dbReference type="InterPro" id="IPR001610">
    <property type="entry name" value="PAC"/>
</dbReference>
<dbReference type="Pfam" id="PF08778">
    <property type="entry name" value="HIF-1a_CTAD"/>
    <property type="match status" value="1"/>
</dbReference>
<dbReference type="PROSITE" id="PS50112">
    <property type="entry name" value="PAS"/>
    <property type="match status" value="2"/>
</dbReference>
<proteinExistence type="predicted"/>
<evidence type="ECO:0000259" key="7">
    <source>
        <dbReference type="PROSITE" id="PS50112"/>
    </source>
</evidence>
<dbReference type="InterPro" id="IPR011598">
    <property type="entry name" value="bHLH_dom"/>
</dbReference>
<organism evidence="9 10">
    <name type="scientific">Limulus polyphemus</name>
    <name type="common">Atlantic horseshoe crab</name>
    <dbReference type="NCBI Taxonomy" id="6850"/>
    <lineage>
        <taxon>Eukaryota</taxon>
        <taxon>Metazoa</taxon>
        <taxon>Ecdysozoa</taxon>
        <taxon>Arthropoda</taxon>
        <taxon>Chelicerata</taxon>
        <taxon>Merostomata</taxon>
        <taxon>Xiphosura</taxon>
        <taxon>Limulidae</taxon>
        <taxon>Limulus</taxon>
    </lineage>
</organism>
<keyword evidence="4" id="KW-0804">Transcription</keyword>
<comment type="subcellular location">
    <subcellularLocation>
        <location evidence="1">Nucleus</location>
    </subcellularLocation>
</comment>
<feature type="domain" description="BHLH" evidence="8">
    <location>
        <begin position="6"/>
        <end position="56"/>
    </location>
</feature>
<name>A0ABM1TGL0_LIMPO</name>
<evidence type="ECO:0000256" key="4">
    <source>
        <dbReference type="ARBA" id="ARBA00023163"/>
    </source>
</evidence>
<feature type="domain" description="PAS" evidence="7">
    <location>
        <begin position="80"/>
        <end position="143"/>
    </location>
</feature>
<evidence type="ECO:0000313" key="10">
    <source>
        <dbReference type="RefSeq" id="XP_022255016.1"/>
    </source>
</evidence>
<dbReference type="GeneID" id="106469820"/>
<evidence type="ECO:0000256" key="2">
    <source>
        <dbReference type="ARBA" id="ARBA00022737"/>
    </source>
</evidence>
<gene>
    <name evidence="10" type="primary">LOC106469820</name>
</gene>
<feature type="domain" description="PAS" evidence="7">
    <location>
        <begin position="234"/>
        <end position="285"/>
    </location>
</feature>
<protein>
    <submittedName>
        <fullName evidence="10">Hypoxia-inducible factor 1-alpha-like</fullName>
    </submittedName>
</protein>
<feature type="compositionally biased region" description="Low complexity" evidence="6">
    <location>
        <begin position="437"/>
        <end position="457"/>
    </location>
</feature>
<reference evidence="10" key="1">
    <citation type="submission" date="2025-08" db="UniProtKB">
        <authorList>
            <consortium name="RefSeq"/>
        </authorList>
    </citation>
    <scope>IDENTIFICATION</scope>
    <source>
        <tissue evidence="10">Muscle</tissue>
    </source>
</reference>
<dbReference type="InterPro" id="IPR036638">
    <property type="entry name" value="HLH_DNA-bd_sf"/>
</dbReference>